<sequence>MEKTSLALPFGNVEERLLLCFLPNALINICMKTTSFLVTPKAPSARPKLGFIETSVLLYLGKVASGYAQSYNRTQIWAFAIPTWGVCLGEESWTDRER</sequence>
<organism evidence="1 2">
    <name type="scientific">Botryotinia convoluta</name>
    <dbReference type="NCBI Taxonomy" id="54673"/>
    <lineage>
        <taxon>Eukaryota</taxon>
        <taxon>Fungi</taxon>
        <taxon>Dikarya</taxon>
        <taxon>Ascomycota</taxon>
        <taxon>Pezizomycotina</taxon>
        <taxon>Leotiomycetes</taxon>
        <taxon>Helotiales</taxon>
        <taxon>Sclerotiniaceae</taxon>
        <taxon>Botryotinia</taxon>
    </lineage>
</organism>
<proteinExistence type="predicted"/>
<evidence type="ECO:0000313" key="1">
    <source>
        <dbReference type="EMBL" id="TGO51548.1"/>
    </source>
</evidence>
<comment type="caution">
    <text evidence="1">The sequence shown here is derived from an EMBL/GenBank/DDBJ whole genome shotgun (WGS) entry which is preliminary data.</text>
</comment>
<keyword evidence="2" id="KW-1185">Reference proteome</keyword>
<name>A0A4Z1HR83_9HELO</name>
<accession>A0A4Z1HR83</accession>
<gene>
    <name evidence="1" type="ORF">BCON_0159g00260</name>
</gene>
<dbReference type="AlphaFoldDB" id="A0A4Z1HR83"/>
<reference evidence="1 2" key="1">
    <citation type="submission" date="2017-12" db="EMBL/GenBank/DDBJ databases">
        <title>Comparative genomics of Botrytis spp.</title>
        <authorList>
            <person name="Valero-Jimenez C.A."/>
            <person name="Tapia P."/>
            <person name="Veloso J."/>
            <person name="Silva-Moreno E."/>
            <person name="Staats M."/>
            <person name="Valdes J.H."/>
            <person name="Van Kan J.A.L."/>
        </authorList>
    </citation>
    <scope>NUCLEOTIDE SEQUENCE [LARGE SCALE GENOMIC DNA]</scope>
    <source>
        <strain evidence="1 2">MUCL11595</strain>
    </source>
</reference>
<dbReference type="Proteomes" id="UP000297527">
    <property type="component" value="Unassembled WGS sequence"/>
</dbReference>
<dbReference type="EMBL" id="PQXN01000159">
    <property type="protein sequence ID" value="TGO51548.1"/>
    <property type="molecule type" value="Genomic_DNA"/>
</dbReference>
<evidence type="ECO:0000313" key="2">
    <source>
        <dbReference type="Proteomes" id="UP000297527"/>
    </source>
</evidence>
<protein>
    <submittedName>
        <fullName evidence="1">Uncharacterized protein</fullName>
    </submittedName>
</protein>